<evidence type="ECO:0000259" key="5">
    <source>
        <dbReference type="PROSITE" id="PS50949"/>
    </source>
</evidence>
<feature type="domain" description="HTH gntR-type" evidence="5">
    <location>
        <begin position="1"/>
        <end position="50"/>
    </location>
</feature>
<evidence type="ECO:0000256" key="4">
    <source>
        <dbReference type="SAM" id="MobiDB-lite"/>
    </source>
</evidence>
<keyword evidence="7" id="KW-1185">Reference proteome</keyword>
<sequence length="208" mass="21993">MPVGSGLPGDAGMMDRFGVSCTVLREALKTLEAKGPVEARAKVGTRVLPQSRRNLLDRQILTWKPESGPSAEFLAAFRLVREGLELQAAPPGGTEPPGGPCPPAVLPAEPAQRHDPSARALCPGRVRAAPRHCGSPGQSVPAGRVGAAGIRHRACRAIAADAGSLCPAGRPGRRDRLHRQCRLFQLAEACWRVKNSAMRPISTQVSAK</sequence>
<keyword evidence="3" id="KW-0804">Transcription</keyword>
<accession>A0ABX0G415</accession>
<dbReference type="InterPro" id="IPR036390">
    <property type="entry name" value="WH_DNA-bd_sf"/>
</dbReference>
<proteinExistence type="predicted"/>
<dbReference type="SUPFAM" id="SSF46785">
    <property type="entry name" value="Winged helix' DNA-binding domain"/>
    <property type="match status" value="1"/>
</dbReference>
<reference evidence="6 7" key="1">
    <citation type="journal article" date="2022" name="Microorganisms">
        <title>Genome Sequence and Characterization of a Xanthorhodopsin-Containing, Aerobic Anoxygenic Phototrophic Rhodobacter Species, Isolated from Mesophilic Conditions at Yellowstone National Park.</title>
        <authorList>
            <person name="Kyndt J.A."/>
            <person name="Robertson S."/>
            <person name="Shoffstall I.B."/>
            <person name="Ramaley R.F."/>
            <person name="Meyer T.E."/>
        </authorList>
    </citation>
    <scope>NUCLEOTIDE SEQUENCE [LARGE SCALE GENOMIC DNA]</scope>
    <source>
        <strain evidence="6 7">M37P</strain>
    </source>
</reference>
<organism evidence="6 7">
    <name type="scientific">Rhodobacter calidifons</name>
    <dbReference type="NCBI Taxonomy" id="2715277"/>
    <lineage>
        <taxon>Bacteria</taxon>
        <taxon>Pseudomonadati</taxon>
        <taxon>Pseudomonadota</taxon>
        <taxon>Alphaproteobacteria</taxon>
        <taxon>Rhodobacterales</taxon>
        <taxon>Rhodobacter group</taxon>
        <taxon>Rhodobacter</taxon>
    </lineage>
</organism>
<feature type="compositionally biased region" description="Pro residues" evidence="4">
    <location>
        <begin position="93"/>
        <end position="105"/>
    </location>
</feature>
<evidence type="ECO:0000313" key="6">
    <source>
        <dbReference type="EMBL" id="NHB75939.1"/>
    </source>
</evidence>
<evidence type="ECO:0000313" key="7">
    <source>
        <dbReference type="Proteomes" id="UP001515660"/>
    </source>
</evidence>
<comment type="caution">
    <text evidence="6">The sequence shown here is derived from an EMBL/GenBank/DDBJ whole genome shotgun (WGS) entry which is preliminary data.</text>
</comment>
<evidence type="ECO:0000256" key="3">
    <source>
        <dbReference type="ARBA" id="ARBA00023163"/>
    </source>
</evidence>
<name>A0ABX0G415_9RHOB</name>
<dbReference type="Proteomes" id="UP001515660">
    <property type="component" value="Unassembled WGS sequence"/>
</dbReference>
<dbReference type="Pfam" id="PF00392">
    <property type="entry name" value="GntR"/>
    <property type="match status" value="1"/>
</dbReference>
<keyword evidence="1" id="KW-0805">Transcription regulation</keyword>
<feature type="region of interest" description="Disordered" evidence="4">
    <location>
        <begin position="87"/>
        <end position="116"/>
    </location>
</feature>
<dbReference type="InterPro" id="IPR036388">
    <property type="entry name" value="WH-like_DNA-bd_sf"/>
</dbReference>
<protein>
    <submittedName>
        <fullName evidence="6">FadR family transcriptional regulator</fullName>
    </submittedName>
</protein>
<dbReference type="EMBL" id="JAANHS010000002">
    <property type="protein sequence ID" value="NHB75939.1"/>
    <property type="molecule type" value="Genomic_DNA"/>
</dbReference>
<dbReference type="Gene3D" id="1.10.10.10">
    <property type="entry name" value="Winged helix-like DNA-binding domain superfamily/Winged helix DNA-binding domain"/>
    <property type="match status" value="1"/>
</dbReference>
<gene>
    <name evidence="6" type="ORF">G8O29_04175</name>
</gene>
<evidence type="ECO:0000256" key="2">
    <source>
        <dbReference type="ARBA" id="ARBA00023125"/>
    </source>
</evidence>
<dbReference type="PROSITE" id="PS50949">
    <property type="entry name" value="HTH_GNTR"/>
    <property type="match status" value="1"/>
</dbReference>
<dbReference type="InterPro" id="IPR000524">
    <property type="entry name" value="Tscrpt_reg_HTH_GntR"/>
</dbReference>
<evidence type="ECO:0000256" key="1">
    <source>
        <dbReference type="ARBA" id="ARBA00023015"/>
    </source>
</evidence>
<keyword evidence="2" id="KW-0238">DNA-binding</keyword>